<dbReference type="SUPFAM" id="SSF160443">
    <property type="entry name" value="SMR domain-like"/>
    <property type="match status" value="1"/>
</dbReference>
<evidence type="ECO:0000259" key="1">
    <source>
        <dbReference type="PROSITE" id="PS50828"/>
    </source>
</evidence>
<dbReference type="AlphaFoldDB" id="A0A857JRG5"/>
<dbReference type="EC" id="3.1.-.-" evidence="2"/>
<dbReference type="KEGG" id="pmes:FX988_03802"/>
<evidence type="ECO:0000313" key="2">
    <source>
        <dbReference type="EMBL" id="QHJ13537.1"/>
    </source>
</evidence>
<dbReference type="GO" id="GO:0016787">
    <property type="term" value="F:hydrolase activity"/>
    <property type="evidence" value="ECO:0007669"/>
    <property type="project" value="UniProtKB-KW"/>
</dbReference>
<reference evidence="2 3" key="1">
    <citation type="submission" date="2019-12" db="EMBL/GenBank/DDBJ databases">
        <title>Genome sequencing and assembly of endphytes of Porphyra tenera.</title>
        <authorList>
            <person name="Park J.M."/>
            <person name="Shin R."/>
            <person name="Jo S.H."/>
        </authorList>
    </citation>
    <scope>NUCLEOTIDE SEQUENCE [LARGE SCALE GENOMIC DNA]</scope>
    <source>
        <strain evidence="2 3">GPM4</strain>
    </source>
</reference>
<protein>
    <submittedName>
        <fullName evidence="2">Putative DNA endonuclease SmrA</fullName>
        <ecNumber evidence="2">3.1.-.-</ecNumber>
    </submittedName>
</protein>
<dbReference type="Proteomes" id="UP000464524">
    <property type="component" value="Chromosome"/>
</dbReference>
<dbReference type="InterPro" id="IPR036063">
    <property type="entry name" value="Smr_dom_sf"/>
</dbReference>
<organism evidence="2 3">
    <name type="scientific">Paraglaciecola mesophila</name>
    <dbReference type="NCBI Taxonomy" id="197222"/>
    <lineage>
        <taxon>Bacteria</taxon>
        <taxon>Pseudomonadati</taxon>
        <taxon>Pseudomonadota</taxon>
        <taxon>Gammaproteobacteria</taxon>
        <taxon>Alteromonadales</taxon>
        <taxon>Alteromonadaceae</taxon>
        <taxon>Paraglaciecola</taxon>
    </lineage>
</organism>
<accession>A0A857JRG5</accession>
<dbReference type="PANTHER" id="PTHR35562">
    <property type="entry name" value="DNA ENDONUCLEASE SMRA-RELATED"/>
    <property type="match status" value="1"/>
</dbReference>
<keyword evidence="2" id="KW-0378">Hydrolase</keyword>
<proteinExistence type="predicted"/>
<dbReference type="PROSITE" id="PS50828">
    <property type="entry name" value="SMR"/>
    <property type="match status" value="1"/>
</dbReference>
<name>A0A857JRG5_9ALTE</name>
<keyword evidence="3" id="KW-1185">Reference proteome</keyword>
<dbReference type="OrthoDB" id="9808881at2"/>
<keyword evidence="2" id="KW-0255">Endonuclease</keyword>
<dbReference type="EMBL" id="CP047656">
    <property type="protein sequence ID" value="QHJ13537.1"/>
    <property type="molecule type" value="Genomic_DNA"/>
</dbReference>
<dbReference type="PANTHER" id="PTHR35562:SF2">
    <property type="entry name" value="DNA ENDONUCLEASE SMRA-RELATED"/>
    <property type="match status" value="1"/>
</dbReference>
<dbReference type="Pfam" id="PF01713">
    <property type="entry name" value="Smr"/>
    <property type="match status" value="1"/>
</dbReference>
<dbReference type="InterPro" id="IPR002625">
    <property type="entry name" value="Smr_dom"/>
</dbReference>
<dbReference type="InterPro" id="IPR047688">
    <property type="entry name" value="Endonuc_SmrA"/>
</dbReference>
<gene>
    <name evidence="2" type="ORF">FX988_03802</name>
</gene>
<evidence type="ECO:0000313" key="3">
    <source>
        <dbReference type="Proteomes" id="UP000464524"/>
    </source>
</evidence>
<dbReference type="Gene3D" id="3.30.1370.110">
    <property type="match status" value="1"/>
</dbReference>
<dbReference type="RefSeq" id="WP_160181623.1">
    <property type="nucleotide sequence ID" value="NZ_CP047656.1"/>
</dbReference>
<feature type="domain" description="Smr" evidence="1">
    <location>
        <begin position="112"/>
        <end position="178"/>
    </location>
</feature>
<keyword evidence="2" id="KW-0540">Nuclease</keyword>
<dbReference type="GO" id="GO:0004520">
    <property type="term" value="F:DNA endonuclease activity"/>
    <property type="evidence" value="ECO:0007669"/>
    <property type="project" value="TreeGrafter"/>
</dbReference>
<dbReference type="NCBIfam" id="NF033154">
    <property type="entry name" value="endonuc_SmrA"/>
    <property type="match status" value="1"/>
</dbReference>
<sequence>MSFDEKYLGDDFLSAMSDVTPLGPNDKVNTTHAQKSLAQQLRRKALEQQLNKANNFLSVEITHLVAPDEIIGFKQDGVQEGVYKNLRLGKYPIDDVLNLQQGSFEKSRQLLFDRIRLNQEKGIRCMLIKHGRGEQSKPIAGYLKSAVNQWLVQLPQVIAFHSAQLHHGGNASVYALLKKSEQHKMHNRELHRKK</sequence>